<accession>A0ABS4TYT1</accession>
<keyword evidence="3" id="KW-1185">Reference proteome</keyword>
<gene>
    <name evidence="2" type="ORF">JOF56_009935</name>
</gene>
<proteinExistence type="predicted"/>
<evidence type="ECO:0000256" key="1">
    <source>
        <dbReference type="SAM" id="MobiDB-lite"/>
    </source>
</evidence>
<reference evidence="2 3" key="1">
    <citation type="submission" date="2021-03" db="EMBL/GenBank/DDBJ databases">
        <title>Sequencing the genomes of 1000 actinobacteria strains.</title>
        <authorList>
            <person name="Klenk H.-P."/>
        </authorList>
    </citation>
    <scope>NUCLEOTIDE SEQUENCE [LARGE SCALE GENOMIC DNA]</scope>
    <source>
        <strain evidence="2 3">DSM 46670</strain>
    </source>
</reference>
<evidence type="ECO:0000313" key="3">
    <source>
        <dbReference type="Proteomes" id="UP001519332"/>
    </source>
</evidence>
<feature type="compositionally biased region" description="Low complexity" evidence="1">
    <location>
        <begin position="84"/>
        <end position="95"/>
    </location>
</feature>
<evidence type="ECO:0000313" key="2">
    <source>
        <dbReference type="EMBL" id="MBP2329550.1"/>
    </source>
</evidence>
<feature type="region of interest" description="Disordered" evidence="1">
    <location>
        <begin position="84"/>
        <end position="103"/>
    </location>
</feature>
<sequence>MRDHSTTIEHWLGLAHPDLTEHVRRAVRGGSTATAPWSEVAAHPVLAARARGILSALQSQMADHRDHAMWTLWINTARRALNTIPTPTPINTQPTSATAPSPAEQLPAITIATTPPPRSQRHTVPPVTFLTAGQMPTNSTEQ</sequence>
<comment type="caution">
    <text evidence="2">The sequence shown here is derived from an EMBL/GenBank/DDBJ whole genome shotgun (WGS) entry which is preliminary data.</text>
</comment>
<organism evidence="2 3">
    <name type="scientific">Kibdelosporangium banguiense</name>
    <dbReference type="NCBI Taxonomy" id="1365924"/>
    <lineage>
        <taxon>Bacteria</taxon>
        <taxon>Bacillati</taxon>
        <taxon>Actinomycetota</taxon>
        <taxon>Actinomycetes</taxon>
        <taxon>Pseudonocardiales</taxon>
        <taxon>Pseudonocardiaceae</taxon>
        <taxon>Kibdelosporangium</taxon>
    </lineage>
</organism>
<dbReference type="EMBL" id="JAGINW010000001">
    <property type="protein sequence ID" value="MBP2329550.1"/>
    <property type="molecule type" value="Genomic_DNA"/>
</dbReference>
<feature type="region of interest" description="Disordered" evidence="1">
    <location>
        <begin position="111"/>
        <end position="142"/>
    </location>
</feature>
<dbReference type="Proteomes" id="UP001519332">
    <property type="component" value="Unassembled WGS sequence"/>
</dbReference>
<name>A0ABS4TYT1_9PSEU</name>
<protein>
    <submittedName>
        <fullName evidence="2">Uncharacterized protein</fullName>
    </submittedName>
</protein>